<dbReference type="NCBIfam" id="TIGR00791">
    <property type="entry name" value="gntP"/>
    <property type="match status" value="1"/>
</dbReference>
<evidence type="ECO:0000256" key="1">
    <source>
        <dbReference type="ARBA" id="ARBA00004651"/>
    </source>
</evidence>
<organism evidence="9 10">
    <name type="scientific">Mucilaginibacter straminoryzae</name>
    <dbReference type="NCBI Taxonomy" id="2932774"/>
    <lineage>
        <taxon>Bacteria</taxon>
        <taxon>Pseudomonadati</taxon>
        <taxon>Bacteroidota</taxon>
        <taxon>Sphingobacteriia</taxon>
        <taxon>Sphingobacteriales</taxon>
        <taxon>Sphingobacteriaceae</taxon>
        <taxon>Mucilaginibacter</taxon>
    </lineage>
</organism>
<feature type="transmembrane region" description="Helical" evidence="8">
    <location>
        <begin position="174"/>
        <end position="194"/>
    </location>
</feature>
<feature type="transmembrane region" description="Helical" evidence="8">
    <location>
        <begin position="375"/>
        <end position="398"/>
    </location>
</feature>
<feature type="transmembrane region" description="Helical" evidence="8">
    <location>
        <begin position="296"/>
        <end position="314"/>
    </location>
</feature>
<gene>
    <name evidence="9" type="ORF">MUY27_05975</name>
</gene>
<dbReference type="PANTHER" id="PTHR30354:SF22">
    <property type="entry name" value="HIGH-AFFINITY GLUCONATE TRANSPORTER"/>
    <property type="match status" value="1"/>
</dbReference>
<reference evidence="9" key="1">
    <citation type="submission" date="2022-04" db="EMBL/GenBank/DDBJ databases">
        <title>Mucilaginibacter sp. RS28 isolated from freshwater.</title>
        <authorList>
            <person name="Ko S.-R."/>
        </authorList>
    </citation>
    <scope>NUCLEOTIDE SEQUENCE</scope>
    <source>
        <strain evidence="9">RS28</strain>
    </source>
</reference>
<feature type="transmembrane region" description="Helical" evidence="8">
    <location>
        <begin position="134"/>
        <end position="154"/>
    </location>
</feature>
<dbReference type="PIRSF" id="PIRSF002746">
    <property type="entry name" value="Gluconate_transporter"/>
    <property type="match status" value="1"/>
</dbReference>
<dbReference type="GO" id="GO:0005886">
    <property type="term" value="C:plasma membrane"/>
    <property type="evidence" value="ECO:0007669"/>
    <property type="project" value="UniProtKB-SubCell"/>
</dbReference>
<evidence type="ECO:0000256" key="5">
    <source>
        <dbReference type="ARBA" id="ARBA00022989"/>
    </source>
</evidence>
<feature type="transmembrane region" description="Helical" evidence="8">
    <location>
        <begin position="223"/>
        <end position="243"/>
    </location>
</feature>
<feature type="transmembrane region" description="Helical" evidence="8">
    <location>
        <begin position="255"/>
        <end position="275"/>
    </location>
</feature>
<keyword evidence="6 8" id="KW-0472">Membrane</keyword>
<keyword evidence="4 8" id="KW-0812">Transmembrane</keyword>
<keyword evidence="10" id="KW-1185">Reference proteome</keyword>
<dbReference type="AlphaFoldDB" id="A0A9X1X107"/>
<dbReference type="EMBL" id="JALJEJ010000002">
    <property type="protein sequence ID" value="MCJ8209247.1"/>
    <property type="molecule type" value="Genomic_DNA"/>
</dbReference>
<feature type="transmembrane region" description="Helical" evidence="8">
    <location>
        <begin position="410"/>
        <end position="431"/>
    </location>
</feature>
<evidence type="ECO:0000256" key="3">
    <source>
        <dbReference type="ARBA" id="ARBA00022475"/>
    </source>
</evidence>
<dbReference type="RefSeq" id="WP_245129076.1">
    <property type="nucleotide sequence ID" value="NZ_JALJEJ010000002.1"/>
</dbReference>
<keyword evidence="2" id="KW-0813">Transport</keyword>
<evidence type="ECO:0000313" key="9">
    <source>
        <dbReference type="EMBL" id="MCJ8209247.1"/>
    </source>
</evidence>
<feature type="transmembrane region" description="Helical" evidence="8">
    <location>
        <begin position="96"/>
        <end position="122"/>
    </location>
</feature>
<evidence type="ECO:0000256" key="4">
    <source>
        <dbReference type="ARBA" id="ARBA00022692"/>
    </source>
</evidence>
<keyword evidence="5 8" id="KW-1133">Transmembrane helix</keyword>
<proteinExistence type="inferred from homology"/>
<comment type="similarity">
    <text evidence="7">Belongs to the GntP permease family.</text>
</comment>
<dbReference type="GO" id="GO:0015128">
    <property type="term" value="F:gluconate transmembrane transporter activity"/>
    <property type="evidence" value="ECO:0007669"/>
    <property type="project" value="InterPro"/>
</dbReference>
<comment type="caution">
    <text evidence="9">The sequence shown here is derived from an EMBL/GenBank/DDBJ whole genome shotgun (WGS) entry which is preliminary data.</text>
</comment>
<dbReference type="PANTHER" id="PTHR30354">
    <property type="entry name" value="GNT FAMILY GLUCONATE TRANSPORTER"/>
    <property type="match status" value="1"/>
</dbReference>
<dbReference type="Pfam" id="PF02447">
    <property type="entry name" value="GntP_permease"/>
    <property type="match status" value="1"/>
</dbReference>
<feature type="transmembrane region" description="Helical" evidence="8">
    <location>
        <begin position="57"/>
        <end position="76"/>
    </location>
</feature>
<feature type="transmembrane region" description="Helical" evidence="8">
    <location>
        <begin position="334"/>
        <end position="363"/>
    </location>
</feature>
<protein>
    <submittedName>
        <fullName evidence="9">Gluconate:H+ symporter</fullName>
    </submittedName>
</protein>
<dbReference type="InterPro" id="IPR003474">
    <property type="entry name" value="Glcn_transporter"/>
</dbReference>
<keyword evidence="3" id="KW-1003">Cell membrane</keyword>
<comment type="subcellular location">
    <subcellularLocation>
        <location evidence="1">Cell membrane</location>
        <topology evidence="1">Multi-pass membrane protein</topology>
    </subcellularLocation>
</comment>
<evidence type="ECO:0000256" key="2">
    <source>
        <dbReference type="ARBA" id="ARBA00022448"/>
    </source>
</evidence>
<name>A0A9X1X107_9SPHI</name>
<evidence type="ECO:0000256" key="8">
    <source>
        <dbReference type="SAM" id="Phobius"/>
    </source>
</evidence>
<evidence type="ECO:0000256" key="6">
    <source>
        <dbReference type="ARBA" id="ARBA00023136"/>
    </source>
</evidence>
<feature type="transmembrane region" description="Helical" evidence="8">
    <location>
        <begin position="29"/>
        <end position="50"/>
    </location>
</feature>
<evidence type="ECO:0000313" key="10">
    <source>
        <dbReference type="Proteomes" id="UP001139450"/>
    </source>
</evidence>
<sequence>MALIILALCIVTLILLITAFKTNPFIAFLLVSVSAGLLLKMPPQAVIASINKGIGDTLGSVTIIIVLGAMLGKLVALSGAAESIANRLKNIFGPQYLTYAMALTGFVVGIPLYYNVGFILLAPIIFSVSYSSRLPVVYVGLPMLAALSVMHGFIPPHPSPMTLIGIFHASIIKTFIYGLIVAIPAIILAGPVFASRLKKVGTIYPATSVSDNSKPLPGVLNSLLSSLLPVIIIIIASVVTSLADKNSTSFQLAHFIGDPVVAMLITIIVSTYTLGIRTQRSLKEVMACYTDSVKDIAMILLIIGSAGTLKQIFVDSKLSDEITALVVRCSLEPLALAWLVTAVLRTCLGSSTVAGLTAAGVLFPATQHTAINPELMVLSIGAGSLFGSHVNDTGFWLYKEYFKLSVRETFFSWTMMESLVSFLGLTGVLILNQLV</sequence>
<accession>A0A9X1X107</accession>
<evidence type="ECO:0000256" key="7">
    <source>
        <dbReference type="ARBA" id="ARBA00049663"/>
    </source>
</evidence>
<dbReference type="Proteomes" id="UP001139450">
    <property type="component" value="Unassembled WGS sequence"/>
</dbReference>